<protein>
    <recommendedName>
        <fullName evidence="4">beta-N-acetylhexosaminidase</fullName>
        <ecNumber evidence="4">3.2.1.52</ecNumber>
    </recommendedName>
</protein>
<feature type="domain" description="Beta-hexosaminidase eukaryotic type N-terminal" evidence="15">
    <location>
        <begin position="56"/>
        <end position="188"/>
    </location>
</feature>
<evidence type="ECO:0000259" key="15">
    <source>
        <dbReference type="Pfam" id="PF14845"/>
    </source>
</evidence>
<proteinExistence type="inferred from homology"/>
<gene>
    <name evidence="16" type="primary">HEXC_0</name>
    <name evidence="16" type="ORF">FJT64_012079</name>
</gene>
<evidence type="ECO:0000256" key="2">
    <source>
        <dbReference type="ARBA" id="ARBA00004141"/>
    </source>
</evidence>
<dbReference type="InterPro" id="IPR038050">
    <property type="entry name" value="Neuro_actylchol_rec"/>
</dbReference>
<dbReference type="Gene3D" id="3.30.379.10">
    <property type="entry name" value="Chitobiase/beta-hexosaminidase domain 2-like"/>
    <property type="match status" value="1"/>
</dbReference>
<dbReference type="GO" id="GO:0005886">
    <property type="term" value="C:plasma membrane"/>
    <property type="evidence" value="ECO:0007669"/>
    <property type="project" value="TreeGrafter"/>
</dbReference>
<evidence type="ECO:0000256" key="11">
    <source>
        <dbReference type="SAM" id="SignalP"/>
    </source>
</evidence>
<feature type="domain" description="Neurotransmitter-gated ion-channel transmembrane" evidence="14">
    <location>
        <begin position="830"/>
        <end position="920"/>
    </location>
</feature>
<accession>A0A6A4V7L4</accession>
<keyword evidence="10" id="KW-0812">Transmembrane</keyword>
<evidence type="ECO:0000256" key="5">
    <source>
        <dbReference type="ARBA" id="ARBA00022729"/>
    </source>
</evidence>
<keyword evidence="10" id="KW-0472">Membrane</keyword>
<comment type="caution">
    <text evidence="16">The sequence shown here is derived from an EMBL/GenBank/DDBJ whole genome shotgun (WGS) entry which is preliminary data.</text>
</comment>
<dbReference type="InterPro" id="IPR029019">
    <property type="entry name" value="HEX_eukaryotic_N"/>
</dbReference>
<dbReference type="InterPro" id="IPR025705">
    <property type="entry name" value="Beta_hexosaminidase_sua/sub"/>
</dbReference>
<dbReference type="Gene3D" id="2.70.170.10">
    <property type="entry name" value="Neurotransmitter-gated ion-channel ligand-binding domain"/>
    <property type="match status" value="1"/>
</dbReference>
<dbReference type="EC" id="3.2.1.52" evidence="4"/>
<dbReference type="EMBL" id="VIIS01002013">
    <property type="protein sequence ID" value="KAF0289695.1"/>
    <property type="molecule type" value="Genomic_DNA"/>
</dbReference>
<dbReference type="Pfam" id="PF14845">
    <property type="entry name" value="Glycohydro_20b2"/>
    <property type="match status" value="1"/>
</dbReference>
<keyword evidence="6" id="KW-0378">Hydrolase</keyword>
<evidence type="ECO:0000256" key="8">
    <source>
        <dbReference type="ARBA" id="ARBA00023295"/>
    </source>
</evidence>
<dbReference type="Pfam" id="PF02931">
    <property type="entry name" value="Neur_chan_LBD"/>
    <property type="match status" value="1"/>
</dbReference>
<evidence type="ECO:0000259" key="13">
    <source>
        <dbReference type="Pfam" id="PF02931"/>
    </source>
</evidence>
<keyword evidence="10" id="KW-1133">Transmembrane helix</keyword>
<evidence type="ECO:0000256" key="4">
    <source>
        <dbReference type="ARBA" id="ARBA00012663"/>
    </source>
</evidence>
<feature type="signal peptide" evidence="11">
    <location>
        <begin position="1"/>
        <end position="15"/>
    </location>
</feature>
<dbReference type="GO" id="GO:0030203">
    <property type="term" value="P:glycosaminoglycan metabolic process"/>
    <property type="evidence" value="ECO:0007669"/>
    <property type="project" value="TreeGrafter"/>
</dbReference>
<dbReference type="InterPro" id="IPR006029">
    <property type="entry name" value="Neurotrans-gated_channel_TM"/>
</dbReference>
<evidence type="ECO:0000313" key="16">
    <source>
        <dbReference type="EMBL" id="KAF0289695.1"/>
    </source>
</evidence>
<feature type="active site" description="Proton donor" evidence="9">
    <location>
        <position position="404"/>
    </location>
</feature>
<dbReference type="SUPFAM" id="SSF51445">
    <property type="entry name" value="(Trans)glycosidases"/>
    <property type="match status" value="1"/>
</dbReference>
<dbReference type="Gene3D" id="1.20.58.390">
    <property type="entry name" value="Neurotransmitter-gated ion-channel transmembrane domain"/>
    <property type="match status" value="1"/>
</dbReference>
<feature type="chain" id="PRO_5025353396" description="beta-N-acetylhexosaminidase" evidence="11">
    <location>
        <begin position="16"/>
        <end position="1032"/>
    </location>
</feature>
<organism evidence="16 17">
    <name type="scientific">Amphibalanus amphitrite</name>
    <name type="common">Striped barnacle</name>
    <name type="synonym">Balanus amphitrite</name>
    <dbReference type="NCBI Taxonomy" id="1232801"/>
    <lineage>
        <taxon>Eukaryota</taxon>
        <taxon>Metazoa</taxon>
        <taxon>Ecdysozoa</taxon>
        <taxon>Arthropoda</taxon>
        <taxon>Crustacea</taxon>
        <taxon>Multicrustacea</taxon>
        <taxon>Cirripedia</taxon>
        <taxon>Thoracica</taxon>
        <taxon>Thoracicalcarea</taxon>
        <taxon>Balanomorpha</taxon>
        <taxon>Balanoidea</taxon>
        <taxon>Balanidae</taxon>
        <taxon>Amphibalaninae</taxon>
        <taxon>Amphibalanus</taxon>
    </lineage>
</organism>
<evidence type="ECO:0000313" key="17">
    <source>
        <dbReference type="Proteomes" id="UP000440578"/>
    </source>
</evidence>
<dbReference type="AlphaFoldDB" id="A0A6A4V7L4"/>
<dbReference type="Gene3D" id="3.20.20.80">
    <property type="entry name" value="Glycosidases"/>
    <property type="match status" value="1"/>
</dbReference>
<dbReference type="SUPFAM" id="SSF90112">
    <property type="entry name" value="Neurotransmitter-gated ion-channel transmembrane pore"/>
    <property type="match status" value="1"/>
</dbReference>
<dbReference type="FunFam" id="3.20.20.80:FF:000063">
    <property type="entry name" value="Beta-hexosaminidase"/>
    <property type="match status" value="1"/>
</dbReference>
<comment type="similarity">
    <text evidence="3">Belongs to the glycosyl hydrolase 20 family.</text>
</comment>
<keyword evidence="7" id="KW-0325">Glycoprotein</keyword>
<feature type="transmembrane region" description="Helical" evidence="10">
    <location>
        <begin position="831"/>
        <end position="849"/>
    </location>
</feature>
<dbReference type="SUPFAM" id="SSF55545">
    <property type="entry name" value="beta-N-acetylhexosaminidase-like domain"/>
    <property type="match status" value="1"/>
</dbReference>
<dbReference type="GO" id="GO:0005230">
    <property type="term" value="F:extracellular ligand-gated monoatomic ion channel activity"/>
    <property type="evidence" value="ECO:0007669"/>
    <property type="project" value="InterPro"/>
</dbReference>
<dbReference type="Pfam" id="PF02932">
    <property type="entry name" value="Neur_chan_memb"/>
    <property type="match status" value="1"/>
</dbReference>
<evidence type="ECO:0000256" key="7">
    <source>
        <dbReference type="ARBA" id="ARBA00023180"/>
    </source>
</evidence>
<evidence type="ECO:0000256" key="3">
    <source>
        <dbReference type="ARBA" id="ARBA00006285"/>
    </source>
</evidence>
<feature type="domain" description="Glycoside hydrolase family 20 catalytic" evidence="12">
    <location>
        <begin position="240"/>
        <end position="596"/>
    </location>
</feature>
<dbReference type="PANTHER" id="PTHR22600:SF26">
    <property type="entry name" value="BETA-N-ACETYLHEXOSAMINIDASE"/>
    <property type="match status" value="1"/>
</dbReference>
<dbReference type="InterPro" id="IPR036734">
    <property type="entry name" value="Neur_chan_lig-bd_sf"/>
</dbReference>
<dbReference type="SUPFAM" id="SSF63712">
    <property type="entry name" value="Nicotinic receptor ligand binding domain-like"/>
    <property type="match status" value="1"/>
</dbReference>
<keyword evidence="8" id="KW-0326">Glycosidase</keyword>
<comment type="subcellular location">
    <subcellularLocation>
        <location evidence="2">Membrane</location>
        <topology evidence="2">Multi-pass membrane protein</topology>
    </subcellularLocation>
</comment>
<feature type="transmembrane region" description="Helical" evidence="10">
    <location>
        <begin position="997"/>
        <end position="1015"/>
    </location>
</feature>
<dbReference type="GO" id="GO:0005975">
    <property type="term" value="P:carbohydrate metabolic process"/>
    <property type="evidence" value="ECO:0007669"/>
    <property type="project" value="InterPro"/>
</dbReference>
<dbReference type="InterPro" id="IPR015883">
    <property type="entry name" value="Glyco_hydro_20_cat"/>
</dbReference>
<feature type="domain" description="Neurotransmitter-gated ion-channel ligand-binding" evidence="13">
    <location>
        <begin position="627"/>
        <end position="797"/>
    </location>
</feature>
<name>A0A6A4V7L4_AMPAM</name>
<evidence type="ECO:0000259" key="12">
    <source>
        <dbReference type="Pfam" id="PF00728"/>
    </source>
</evidence>
<evidence type="ECO:0000256" key="1">
    <source>
        <dbReference type="ARBA" id="ARBA00001231"/>
    </source>
</evidence>
<dbReference type="PANTHER" id="PTHR22600">
    <property type="entry name" value="BETA-HEXOSAMINIDASE"/>
    <property type="match status" value="1"/>
</dbReference>
<dbReference type="InterPro" id="IPR036719">
    <property type="entry name" value="Neuro-gated_channel_TM_sf"/>
</dbReference>
<dbReference type="CDD" id="cd06562">
    <property type="entry name" value="GH20_HexA_HexB-like"/>
    <property type="match status" value="1"/>
</dbReference>
<feature type="transmembrane region" description="Helical" evidence="10">
    <location>
        <begin position="856"/>
        <end position="876"/>
    </location>
</feature>
<feature type="transmembrane region" description="Helical" evidence="10">
    <location>
        <begin position="888"/>
        <end position="906"/>
    </location>
</feature>
<evidence type="ECO:0000256" key="9">
    <source>
        <dbReference type="PIRSR" id="PIRSR625705-1"/>
    </source>
</evidence>
<dbReference type="OrthoDB" id="6391530at2759"/>
<evidence type="ECO:0000256" key="10">
    <source>
        <dbReference type="SAM" id="Phobius"/>
    </source>
</evidence>
<evidence type="ECO:0000259" key="14">
    <source>
        <dbReference type="Pfam" id="PF02932"/>
    </source>
</evidence>
<dbReference type="InterPro" id="IPR029018">
    <property type="entry name" value="Hex-like_dom2"/>
</dbReference>
<comment type="catalytic activity">
    <reaction evidence="1">
        <text>Hydrolysis of terminal non-reducing N-acetyl-D-hexosamine residues in N-acetyl-beta-D-hexosaminides.</text>
        <dbReference type="EC" id="3.2.1.52"/>
    </reaction>
</comment>
<dbReference type="GO" id="GO:0016231">
    <property type="term" value="F:beta-N-acetylglucosaminidase activity"/>
    <property type="evidence" value="ECO:0007669"/>
    <property type="project" value="TreeGrafter"/>
</dbReference>
<dbReference type="Pfam" id="PF00728">
    <property type="entry name" value="Glyco_hydro_20"/>
    <property type="match status" value="1"/>
</dbReference>
<sequence>MRLLLLCCALAAAGAEPSVWTWRCESGSCVRRPAAGVTDGMQFGTCKLTCGELSVVWPRPTGPAAFGSETVPFLIDNIQFQLVAPDPVKPMLQKATEIFLDSLRALQPSGLGGRRSGCRPDGACEPAVAEQAVKVTVAVESAGTALTLETSEYHQLLVNHTAGGEVSVLLYATTFFGARHGLETVSQLIEYDEENACLQAIPVVLCSAPFSDHLTLTVAVCLSVCPQILGSATLSDAPVYPIRALTIDTSRSFIPLSALRRTIDAMAMNKLNTLHWHVTDTHSFPIEVSSEPRLVQYGAYSPRKVYSAREVAELVRYGRQRGVRLLPELDAPAHVGYGWQWGEDAGLGRLAVCVGEEPWQSYCVEPPCGQMNIVNENMYTVLGKIYKDFNALFQPDIFHMGGDEINFNCWKSSPEIAEHVKNRGGDPSDDSEYMRLWAQYQVRAAGLWMNVTGRSTPLLLWTSDLTKQEAVRPSALKPSQYIIQVWTTGTDQQIGNLLRQGFPLLLSNYDAWYLDCGFSAWVGVGNNWCAPYKSWQTVYDNSPRAIARSFEPSGADYASLVRGGSAALWSEQSDAQTLDSRLWPRGAALAERLWAEPDTDSAAALTRLVHHRERMVQRGIGAEPLQPEPVLVHMMAFADFIETVNEQAGEMVVAFFFRAEWNDSRVRDVSEILHDKPGYRKDMLPMSGRLKETLWVPDLYMPMARRVVIPTIHEPAESVTVMKHGSVAYSAFFVIALKCEMAYVDYPMDVQSCFLDVMSYKYSLSEMELKWHPDSLQGHTEIVTKHFRVTISIPRVNSSYIIENADGSKRYVIRLQIFMKRHLAFHLVQTYLPSAMLVLIGWLSLLVPLDFAYGRMVLSVTTLLVLVSIFVTNSQMAPGVNEVKALDIWLFMCIIFVFSAIVDCIADLRFLSMVEKESQIAGEERPGAELPPVVDERASSANPVSQRQSLAGGGESSAYIRFHGSNTPFQADKEVLIATPAVLKWLRMAVFLERSMTIVYPTLFILLVAIYWSIFLTSYNSQTAESRTADQW</sequence>
<dbReference type="InterPro" id="IPR017853">
    <property type="entry name" value="GH"/>
</dbReference>
<reference evidence="16 17" key="1">
    <citation type="submission" date="2019-07" db="EMBL/GenBank/DDBJ databases">
        <title>Draft genome assembly of a fouling barnacle, Amphibalanus amphitrite (Darwin, 1854): The first reference genome for Thecostraca.</title>
        <authorList>
            <person name="Kim W."/>
        </authorList>
    </citation>
    <scope>NUCLEOTIDE SEQUENCE [LARGE SCALE GENOMIC DNA]</scope>
    <source>
        <strain evidence="16">SNU_AA5</strain>
        <tissue evidence="16">Soma without cirri and trophi</tissue>
    </source>
</reference>
<dbReference type="InterPro" id="IPR006202">
    <property type="entry name" value="Neur_chan_lig-bd"/>
</dbReference>
<dbReference type="Proteomes" id="UP000440578">
    <property type="component" value="Unassembled WGS sequence"/>
</dbReference>
<evidence type="ECO:0000256" key="6">
    <source>
        <dbReference type="ARBA" id="ARBA00022801"/>
    </source>
</evidence>
<dbReference type="PRINTS" id="PR00738">
    <property type="entry name" value="GLHYDRLASE20"/>
</dbReference>
<keyword evidence="17" id="KW-1185">Reference proteome</keyword>
<keyword evidence="5 11" id="KW-0732">Signal</keyword>